<name>A0A061I3R9_CRIGR</name>
<dbReference type="SUPFAM" id="SSF50630">
    <property type="entry name" value="Acid proteases"/>
    <property type="match status" value="1"/>
</dbReference>
<reference evidence="4" key="1">
    <citation type="journal article" date="2013" name="Nat. Biotechnol.">
        <title>Chinese hamster genome sequenced from sorted chromosomes.</title>
        <authorList>
            <person name="Brinkrolf K."/>
            <person name="Rupp O."/>
            <person name="Laux H."/>
            <person name="Kollin F."/>
            <person name="Ernst W."/>
            <person name="Linke B."/>
            <person name="Kofler R."/>
            <person name="Romand S."/>
            <person name="Hesse F."/>
            <person name="Budach W.E."/>
            <person name="Galosy S."/>
            <person name="Muller D."/>
            <person name="Noll T."/>
            <person name="Wienberg J."/>
            <person name="Jostock T."/>
            <person name="Leonard M."/>
            <person name="Grillari J."/>
            <person name="Tauch A."/>
            <person name="Goesmann A."/>
            <person name="Helk B."/>
            <person name="Mott J.E."/>
            <person name="Puhler A."/>
            <person name="Borth N."/>
        </authorList>
    </citation>
    <scope>NUCLEOTIDE SEQUENCE [LARGE SCALE GENOMIC DNA]</scope>
    <source>
        <strain evidence="4">17A/GY</strain>
    </source>
</reference>
<dbReference type="AlphaFoldDB" id="A0A061I3R9"/>
<accession>A0A061I3R9</accession>
<proteinExistence type="predicted"/>
<evidence type="ECO:0000256" key="1">
    <source>
        <dbReference type="ARBA" id="ARBA00022801"/>
    </source>
</evidence>
<organism evidence="3 4">
    <name type="scientific">Cricetulus griseus</name>
    <name type="common">Chinese hamster</name>
    <name type="synonym">Cricetulus barabensis griseus</name>
    <dbReference type="NCBI Taxonomy" id="10029"/>
    <lineage>
        <taxon>Eukaryota</taxon>
        <taxon>Metazoa</taxon>
        <taxon>Chordata</taxon>
        <taxon>Craniata</taxon>
        <taxon>Vertebrata</taxon>
        <taxon>Euteleostomi</taxon>
        <taxon>Mammalia</taxon>
        <taxon>Eutheria</taxon>
        <taxon>Euarchontoglires</taxon>
        <taxon>Glires</taxon>
        <taxon>Rodentia</taxon>
        <taxon>Myomorpha</taxon>
        <taxon>Muroidea</taxon>
        <taxon>Cricetidae</taxon>
        <taxon>Cricetinae</taxon>
        <taxon>Cricetulus</taxon>
    </lineage>
</organism>
<dbReference type="Gene3D" id="2.40.70.10">
    <property type="entry name" value="Acid Proteases"/>
    <property type="match status" value="1"/>
</dbReference>
<dbReference type="EC" id="3.4.23.-" evidence="3"/>
<dbReference type="InterPro" id="IPR021109">
    <property type="entry name" value="Peptidase_aspartic_dom_sf"/>
</dbReference>
<protein>
    <submittedName>
        <fullName evidence="3">Putative HERV-K-8p23.1 provirus ancestral Pro protein</fullName>
        <ecNumber evidence="3">3.4.23.-</ecNumber>
    </submittedName>
</protein>
<evidence type="ECO:0000313" key="4">
    <source>
        <dbReference type="Proteomes" id="UP000030759"/>
    </source>
</evidence>
<gene>
    <name evidence="3" type="ORF">H671_6g16806</name>
</gene>
<dbReference type="GO" id="GO:0016787">
    <property type="term" value="F:hydrolase activity"/>
    <property type="evidence" value="ECO:0007669"/>
    <property type="project" value="UniProtKB-KW"/>
</dbReference>
<dbReference type="Pfam" id="PF00077">
    <property type="entry name" value="RVP"/>
    <property type="match status" value="1"/>
</dbReference>
<dbReference type="InterPro" id="IPR018061">
    <property type="entry name" value="Retropepsins"/>
</dbReference>
<evidence type="ECO:0000259" key="2">
    <source>
        <dbReference type="Pfam" id="PF00077"/>
    </source>
</evidence>
<feature type="domain" description="Retropepsins" evidence="2">
    <location>
        <begin position="1"/>
        <end position="50"/>
    </location>
</feature>
<feature type="non-terminal residue" evidence="3">
    <location>
        <position position="1"/>
    </location>
</feature>
<evidence type="ECO:0000313" key="3">
    <source>
        <dbReference type="EMBL" id="ERE69917.1"/>
    </source>
</evidence>
<keyword evidence="1 3" id="KW-0378">Hydrolase</keyword>
<sequence>IGTLSRVRQSVNSVVCIGPEGQTGKLKPYVADTAINLWGRHLLQQWNSHINIPPVSIQIM</sequence>
<dbReference type="EMBL" id="KE681334">
    <property type="protein sequence ID" value="ERE69917.1"/>
    <property type="molecule type" value="Genomic_DNA"/>
</dbReference>
<dbReference type="Proteomes" id="UP000030759">
    <property type="component" value="Unassembled WGS sequence"/>
</dbReference>